<gene>
    <name evidence="2" type="ORF">CROQUDRAFT_90246</name>
</gene>
<evidence type="ECO:0000256" key="1">
    <source>
        <dbReference type="SAM" id="SignalP"/>
    </source>
</evidence>
<dbReference type="Proteomes" id="UP000886653">
    <property type="component" value="Unassembled WGS sequence"/>
</dbReference>
<dbReference type="AlphaFoldDB" id="A0A9P6TF87"/>
<sequence length="145" mass="16453">MKFFAIFIAFIIGTHAIIVVEKSQCDIDRVDKKPKLIQEHSERALDMFKKTKDGSTISYDKVDNRKNCFEAEVLTMSLEFKGYEKGYIDHMSLSASDLTVAKDALHKVLDQCAFRPGRLKFNMVTSDFRLKSATISVRDSESASC</sequence>
<reference evidence="2" key="1">
    <citation type="submission" date="2013-11" db="EMBL/GenBank/DDBJ databases">
        <title>Genome sequence of the fusiform rust pathogen reveals effectors for host alternation and coevolution with pine.</title>
        <authorList>
            <consortium name="DOE Joint Genome Institute"/>
            <person name="Smith K."/>
            <person name="Pendleton A."/>
            <person name="Kubisiak T."/>
            <person name="Anderson C."/>
            <person name="Salamov A."/>
            <person name="Aerts A."/>
            <person name="Riley R."/>
            <person name="Clum A."/>
            <person name="Lindquist E."/>
            <person name="Ence D."/>
            <person name="Campbell M."/>
            <person name="Kronenberg Z."/>
            <person name="Feau N."/>
            <person name="Dhillon B."/>
            <person name="Hamelin R."/>
            <person name="Burleigh J."/>
            <person name="Smith J."/>
            <person name="Yandell M."/>
            <person name="Nelson C."/>
            <person name="Grigoriev I."/>
            <person name="Davis J."/>
        </authorList>
    </citation>
    <scope>NUCLEOTIDE SEQUENCE</scope>
    <source>
        <strain evidence="2">G11</strain>
    </source>
</reference>
<keyword evidence="1" id="KW-0732">Signal</keyword>
<organism evidence="2 3">
    <name type="scientific">Cronartium quercuum f. sp. fusiforme G11</name>
    <dbReference type="NCBI Taxonomy" id="708437"/>
    <lineage>
        <taxon>Eukaryota</taxon>
        <taxon>Fungi</taxon>
        <taxon>Dikarya</taxon>
        <taxon>Basidiomycota</taxon>
        <taxon>Pucciniomycotina</taxon>
        <taxon>Pucciniomycetes</taxon>
        <taxon>Pucciniales</taxon>
        <taxon>Coleosporiaceae</taxon>
        <taxon>Cronartium</taxon>
    </lineage>
</organism>
<dbReference type="EMBL" id="MU167236">
    <property type="protein sequence ID" value="KAG0148523.1"/>
    <property type="molecule type" value="Genomic_DNA"/>
</dbReference>
<comment type="caution">
    <text evidence="2">The sequence shown here is derived from an EMBL/GenBank/DDBJ whole genome shotgun (WGS) entry which is preliminary data.</text>
</comment>
<evidence type="ECO:0000313" key="2">
    <source>
        <dbReference type="EMBL" id="KAG0148523.1"/>
    </source>
</evidence>
<proteinExistence type="predicted"/>
<protein>
    <submittedName>
        <fullName evidence="2">Uncharacterized protein</fullName>
    </submittedName>
</protein>
<keyword evidence="3" id="KW-1185">Reference proteome</keyword>
<feature type="chain" id="PRO_5040422496" evidence="1">
    <location>
        <begin position="17"/>
        <end position="145"/>
    </location>
</feature>
<accession>A0A9P6TF87</accession>
<feature type="signal peptide" evidence="1">
    <location>
        <begin position="1"/>
        <end position="16"/>
    </location>
</feature>
<evidence type="ECO:0000313" key="3">
    <source>
        <dbReference type="Proteomes" id="UP000886653"/>
    </source>
</evidence>
<name>A0A9P6TF87_9BASI</name>